<dbReference type="EMBL" id="FTPD01000082">
    <property type="protein sequence ID" value="SIT60043.1"/>
    <property type="molecule type" value="Genomic_DNA"/>
</dbReference>
<reference evidence="3" key="1">
    <citation type="submission" date="2017-01" db="EMBL/GenBank/DDBJ databases">
        <authorList>
            <person name="Brunel B."/>
        </authorList>
    </citation>
    <scope>NUCLEOTIDE SEQUENCE [LARGE SCALE GENOMIC DNA]</scope>
</reference>
<gene>
    <name evidence="2" type="ORF">BQ8794_90208</name>
</gene>
<feature type="chain" id="PRO_5013294773" evidence="1">
    <location>
        <begin position="21"/>
        <end position="138"/>
    </location>
</feature>
<keyword evidence="1" id="KW-0732">Signal</keyword>
<accession>A0A1R3VJN8</accession>
<sequence length="138" mass="14701">MVLRGFLFISVLSVASPAPAAEDFIKGVYLQSEDLCAQAKKDTLETLIDAGNIVLSARGLQSVEYDCEFLQITKATLSPSWAVTAICQEPGHVFPDVLSVTQMSAKQIDLVSVRPAEDESEGGSNSGSYFLCDGVALP</sequence>
<dbReference type="AlphaFoldDB" id="A0A1R3VJN8"/>
<name>A0A1R3VJN8_9HYPH</name>
<evidence type="ECO:0000256" key="1">
    <source>
        <dbReference type="SAM" id="SignalP"/>
    </source>
</evidence>
<feature type="signal peptide" evidence="1">
    <location>
        <begin position="1"/>
        <end position="20"/>
    </location>
</feature>
<dbReference type="STRING" id="1631249.BQ8794_90208"/>
<dbReference type="Proteomes" id="UP000188388">
    <property type="component" value="Unassembled WGS sequence"/>
</dbReference>
<proteinExistence type="predicted"/>
<organism evidence="2 3">
    <name type="scientific">Mesorhizobium prunaredense</name>
    <dbReference type="NCBI Taxonomy" id="1631249"/>
    <lineage>
        <taxon>Bacteria</taxon>
        <taxon>Pseudomonadati</taxon>
        <taxon>Pseudomonadota</taxon>
        <taxon>Alphaproteobacteria</taxon>
        <taxon>Hyphomicrobiales</taxon>
        <taxon>Phyllobacteriaceae</taxon>
        <taxon>Mesorhizobium</taxon>
    </lineage>
</organism>
<protein>
    <submittedName>
        <fullName evidence="2">Uncharacterized protein</fullName>
    </submittedName>
</protein>
<dbReference type="RefSeq" id="WP_077384059.1">
    <property type="nucleotide sequence ID" value="NZ_FTPD01000082.1"/>
</dbReference>
<evidence type="ECO:0000313" key="2">
    <source>
        <dbReference type="EMBL" id="SIT60043.1"/>
    </source>
</evidence>
<keyword evidence="3" id="KW-1185">Reference proteome</keyword>
<evidence type="ECO:0000313" key="3">
    <source>
        <dbReference type="Proteomes" id="UP000188388"/>
    </source>
</evidence>